<protein>
    <submittedName>
        <fullName evidence="2">Glycosyltransferase family 2 protein</fullName>
        <ecNumber evidence="2">2.4.-.-</ecNumber>
    </submittedName>
</protein>
<dbReference type="Pfam" id="PF00535">
    <property type="entry name" value="Glycos_transf_2"/>
    <property type="match status" value="1"/>
</dbReference>
<comment type="caution">
    <text evidence="2">The sequence shown here is derived from an EMBL/GenBank/DDBJ whole genome shotgun (WGS) entry which is preliminary data.</text>
</comment>
<evidence type="ECO:0000259" key="1">
    <source>
        <dbReference type="Pfam" id="PF00535"/>
    </source>
</evidence>
<feature type="domain" description="Glycosyltransferase 2-like" evidence="1">
    <location>
        <begin position="5"/>
        <end position="135"/>
    </location>
</feature>
<accession>A0ABW2H9Q0</accession>
<proteinExistence type="predicted"/>
<organism evidence="2 3">
    <name type="scientific">Microbacterium fluvii</name>
    <dbReference type="NCBI Taxonomy" id="415215"/>
    <lineage>
        <taxon>Bacteria</taxon>
        <taxon>Bacillati</taxon>
        <taxon>Actinomycetota</taxon>
        <taxon>Actinomycetes</taxon>
        <taxon>Micrococcales</taxon>
        <taxon>Microbacteriaceae</taxon>
        <taxon>Microbacterium</taxon>
    </lineage>
</organism>
<dbReference type="EC" id="2.4.-.-" evidence="2"/>
<dbReference type="EMBL" id="JBHTBE010000001">
    <property type="protein sequence ID" value="MFC7267564.1"/>
    <property type="molecule type" value="Genomic_DNA"/>
</dbReference>
<gene>
    <name evidence="2" type="ORF">ACFQRL_01180</name>
</gene>
<keyword evidence="2" id="KW-0808">Transferase</keyword>
<dbReference type="GO" id="GO:0016757">
    <property type="term" value="F:glycosyltransferase activity"/>
    <property type="evidence" value="ECO:0007669"/>
    <property type="project" value="UniProtKB-KW"/>
</dbReference>
<dbReference type="Proteomes" id="UP001596507">
    <property type="component" value="Unassembled WGS sequence"/>
</dbReference>
<evidence type="ECO:0000313" key="2">
    <source>
        <dbReference type="EMBL" id="MFC7267564.1"/>
    </source>
</evidence>
<sequence>MPDLIAIVTYKRPSLSDCVSSVYSQLADGDEVLIVDNDPELSARAYFGQLHHEGNVHYIAQPTPGIAAARNSALAFFRQHSFVALVFIDDDEKACEGWLESHKSSATSHRSHATFGPVEPVYPDSLPKWVRKLDFFARPNAESGTAVRWPATNNVRIEGNFLRANPDLTFSEGYSATGGSDTDFFFRAAERGAVLTWVAEAVVTEEVTPERGTARWLWRRGVRLGNVSTRMQLRKGAHPVKVLAIAVCRAIAAPVLAVGAIIRTRPVGPTLMNVPKAVGMVQALRGNLLEEYSREGAA</sequence>
<dbReference type="InterPro" id="IPR001173">
    <property type="entry name" value="Glyco_trans_2-like"/>
</dbReference>
<evidence type="ECO:0000313" key="3">
    <source>
        <dbReference type="Proteomes" id="UP001596507"/>
    </source>
</evidence>
<dbReference type="CDD" id="cd00761">
    <property type="entry name" value="Glyco_tranf_GTA_type"/>
    <property type="match status" value="1"/>
</dbReference>
<keyword evidence="2" id="KW-0328">Glycosyltransferase</keyword>
<dbReference type="SUPFAM" id="SSF53448">
    <property type="entry name" value="Nucleotide-diphospho-sugar transferases"/>
    <property type="match status" value="1"/>
</dbReference>
<keyword evidence="3" id="KW-1185">Reference proteome</keyword>
<reference evidence="3" key="1">
    <citation type="journal article" date="2019" name="Int. J. Syst. Evol. Microbiol.">
        <title>The Global Catalogue of Microorganisms (GCM) 10K type strain sequencing project: providing services to taxonomists for standard genome sequencing and annotation.</title>
        <authorList>
            <consortium name="The Broad Institute Genomics Platform"/>
            <consortium name="The Broad Institute Genome Sequencing Center for Infectious Disease"/>
            <person name="Wu L."/>
            <person name="Ma J."/>
        </authorList>
    </citation>
    <scope>NUCLEOTIDE SEQUENCE [LARGE SCALE GENOMIC DNA]</scope>
    <source>
        <strain evidence="3">CGMCC 1.15772</strain>
    </source>
</reference>
<dbReference type="RefSeq" id="WP_262872498.1">
    <property type="nucleotide sequence ID" value="NZ_BAABKW010000018.1"/>
</dbReference>
<name>A0ABW2H9Q0_9MICO</name>
<dbReference type="Gene3D" id="3.90.550.10">
    <property type="entry name" value="Spore Coat Polysaccharide Biosynthesis Protein SpsA, Chain A"/>
    <property type="match status" value="1"/>
</dbReference>
<dbReference type="InterPro" id="IPR029044">
    <property type="entry name" value="Nucleotide-diphossugar_trans"/>
</dbReference>